<dbReference type="SUPFAM" id="SSF56276">
    <property type="entry name" value="S-adenosylmethionine decarboxylase"/>
    <property type="match status" value="1"/>
</dbReference>
<dbReference type="EMBL" id="DSOK01000169">
    <property type="protein sequence ID" value="HEN14948.1"/>
    <property type="molecule type" value="Genomic_DNA"/>
</dbReference>
<keyword evidence="3 15" id="KW-0949">S-adenosyl-L-methionine</keyword>
<comment type="catalytic activity">
    <reaction evidence="12 15">
        <text>S-adenosyl-L-methionine + H(+) = S-adenosyl 3-(methylsulfanyl)propylamine + CO2</text>
        <dbReference type="Rhea" id="RHEA:15981"/>
        <dbReference type="ChEBI" id="CHEBI:15378"/>
        <dbReference type="ChEBI" id="CHEBI:16526"/>
        <dbReference type="ChEBI" id="CHEBI:57443"/>
        <dbReference type="ChEBI" id="CHEBI:59789"/>
        <dbReference type="EC" id="4.1.1.50"/>
    </reaction>
</comment>
<keyword evidence="4 15" id="KW-0210">Decarboxylase</keyword>
<dbReference type="InterPro" id="IPR042284">
    <property type="entry name" value="AdoMetDC_N"/>
</dbReference>
<feature type="active site" description="Proton acceptor; for processing activity" evidence="15">
    <location>
        <position position="68"/>
    </location>
</feature>
<dbReference type="Gene3D" id="3.30.360.110">
    <property type="entry name" value="S-adenosylmethionine decarboxylase domain"/>
    <property type="match status" value="1"/>
</dbReference>
<keyword evidence="8 15" id="KW-0865">Zymogen</keyword>
<reference evidence="17" key="1">
    <citation type="journal article" date="2020" name="mSystems">
        <title>Genome- and Community-Level Interaction Insights into Carbon Utilization and Element Cycling Functions of Hydrothermarchaeota in Hydrothermal Sediment.</title>
        <authorList>
            <person name="Zhou Z."/>
            <person name="Liu Y."/>
            <person name="Xu W."/>
            <person name="Pan J."/>
            <person name="Luo Z.H."/>
            <person name="Li M."/>
        </authorList>
    </citation>
    <scope>NUCLEOTIDE SEQUENCE [LARGE SCALE GENOMIC DNA]</scope>
    <source>
        <strain evidence="17">SpSt-339</strain>
    </source>
</reference>
<comment type="subunit">
    <text evidence="2 15">Heterotetramer of two alpha and two beta chains arranged as a dimer of alpha/beta heterodimers.</text>
</comment>
<evidence type="ECO:0000256" key="16">
    <source>
        <dbReference type="SAM" id="MobiDB-lite"/>
    </source>
</evidence>
<keyword evidence="10 15" id="KW-0704">Schiff base</keyword>
<dbReference type="NCBIfam" id="TIGR03330">
    <property type="entry name" value="SAM_DCase_Bsu"/>
    <property type="match status" value="1"/>
</dbReference>
<dbReference type="GO" id="GO:0004014">
    <property type="term" value="F:adenosylmethionine decarboxylase activity"/>
    <property type="evidence" value="ECO:0007669"/>
    <property type="project" value="UniProtKB-UniRule"/>
</dbReference>
<feature type="site" description="Cleavage (non-hydrolytic); by autolysis" evidence="15">
    <location>
        <begin position="62"/>
        <end position="63"/>
    </location>
</feature>
<evidence type="ECO:0000256" key="12">
    <source>
        <dbReference type="ARBA" id="ARBA00048112"/>
    </source>
</evidence>
<comment type="similarity">
    <text evidence="14 15">Belongs to the prokaryotic AdoMetDC family. Type 1 subfamily.</text>
</comment>
<evidence type="ECO:0000256" key="7">
    <source>
        <dbReference type="ARBA" id="ARBA00023115"/>
    </source>
</evidence>
<dbReference type="InterPro" id="IPR017716">
    <property type="entry name" value="S-AdoMet_deCOase_pro-enz"/>
</dbReference>
<evidence type="ECO:0000256" key="6">
    <source>
        <dbReference type="ARBA" id="ARBA00023066"/>
    </source>
</evidence>
<dbReference type="AlphaFoldDB" id="A0A7C2NU71"/>
<dbReference type="Gene3D" id="3.30.160.750">
    <property type="match status" value="1"/>
</dbReference>
<feature type="chain" id="PRO_5028549330" description="S-adenosylmethionine decarboxylase alpha chain" evidence="15">
    <location>
        <begin position="63"/>
        <end position="141"/>
    </location>
</feature>
<evidence type="ECO:0000256" key="11">
    <source>
        <dbReference type="ARBA" id="ARBA00023317"/>
    </source>
</evidence>
<comment type="PTM">
    <text evidence="15">Is synthesized initially as an inactive proenzyme. Formation of the active enzyme involves a self-maturation process in which the active site pyruvoyl group is generated from an internal serine residue via an autocatalytic post-translational modification. Two non-identical subunits are generated from the proenzyme in this reaction, and the pyruvate is formed at the N-terminus of the alpha chain, which is derived from the carboxyl end of the proenzyme. The post-translation cleavage follows an unusual pathway, termed non-hydrolytic serinolysis, in which the side chain hydroxyl group of the serine supplies its oxygen atom to form the C-terminus of the beta chain, while the remainder of the serine residue undergoes an oxidative deamination to produce ammonia and the pyruvoyl group blocking the N-terminus of the alpha chain.</text>
</comment>
<comment type="function">
    <text evidence="13 15">Catalyzes the decarboxylation of S-adenosylmethionine to S-adenosylmethioninamine (dcAdoMet), the propylamine donor required for the synthesis of the polyamines spermine and spermidine from the diamine putrescine.</text>
</comment>
<keyword evidence="11 15" id="KW-0670">Pyruvate</keyword>
<evidence type="ECO:0000256" key="3">
    <source>
        <dbReference type="ARBA" id="ARBA00022691"/>
    </source>
</evidence>
<keyword evidence="6 15" id="KW-0745">Spermidine biosynthesis</keyword>
<comment type="caution">
    <text evidence="17">The sequence shown here is derived from an EMBL/GenBank/DDBJ whole genome shotgun (WGS) entry which is preliminary data.</text>
</comment>
<evidence type="ECO:0000256" key="4">
    <source>
        <dbReference type="ARBA" id="ARBA00022793"/>
    </source>
</evidence>
<dbReference type="GO" id="GO:0005829">
    <property type="term" value="C:cytosol"/>
    <property type="evidence" value="ECO:0007669"/>
    <property type="project" value="TreeGrafter"/>
</dbReference>
<sequence length="141" mass="15143">MEHLGQHVIIELWGCQESVINDAALVRTAMLDAVRAANATLLDLNVHMFSPHGVTGVAVLSESHLSVHSWPEYGYVAADVFTCGNTTKPQAAAETLKRHFGSTHTVVTELRRGEFPKPAPSSAKAGKKKHNRPALAEPAAV</sequence>
<protein>
    <recommendedName>
        <fullName evidence="15">S-adenosylmethionine decarboxylase proenzyme</fullName>
        <shortName evidence="15">AdoMetDC</shortName>
        <shortName evidence="15">SAMDC</shortName>
        <ecNumber evidence="15">4.1.1.50</ecNumber>
    </recommendedName>
    <component>
        <recommendedName>
            <fullName evidence="15">S-adenosylmethionine decarboxylase beta chain</fullName>
        </recommendedName>
    </component>
    <component>
        <recommendedName>
            <fullName evidence="15">S-adenosylmethionine decarboxylase alpha chain</fullName>
        </recommendedName>
    </component>
</protein>
<keyword evidence="7 15" id="KW-0620">Polyamine biosynthesis</keyword>
<evidence type="ECO:0000256" key="14">
    <source>
        <dbReference type="ARBA" id="ARBA00061583"/>
    </source>
</evidence>
<evidence type="ECO:0000256" key="2">
    <source>
        <dbReference type="ARBA" id="ARBA00011601"/>
    </source>
</evidence>
<keyword evidence="5 15" id="KW-0068">Autocatalytic cleavage</keyword>
<evidence type="ECO:0000256" key="15">
    <source>
        <dbReference type="HAMAP-Rule" id="MF_00464"/>
    </source>
</evidence>
<accession>A0A7C2NU71</accession>
<dbReference type="InterPro" id="IPR003826">
    <property type="entry name" value="AdoMetDC_fam_prok"/>
</dbReference>
<name>A0A7C2NU71_9PLAN</name>
<evidence type="ECO:0000256" key="1">
    <source>
        <dbReference type="ARBA" id="ARBA00004911"/>
    </source>
</evidence>
<organism evidence="17">
    <name type="scientific">Schlesneria paludicola</name>
    <dbReference type="NCBI Taxonomy" id="360056"/>
    <lineage>
        <taxon>Bacteria</taxon>
        <taxon>Pseudomonadati</taxon>
        <taxon>Planctomycetota</taxon>
        <taxon>Planctomycetia</taxon>
        <taxon>Planctomycetales</taxon>
        <taxon>Planctomycetaceae</taxon>
        <taxon>Schlesneria</taxon>
    </lineage>
</organism>
<comment type="cofactor">
    <cofactor evidence="15">
        <name>pyruvate</name>
        <dbReference type="ChEBI" id="CHEBI:15361"/>
    </cofactor>
    <text evidence="15">Binds 1 pyruvoyl group covalently per subunit.</text>
</comment>
<evidence type="ECO:0000313" key="17">
    <source>
        <dbReference type="EMBL" id="HEN14948.1"/>
    </source>
</evidence>
<comment type="pathway">
    <text evidence="1 15">Amine and polyamine biosynthesis; S-adenosylmethioninamine biosynthesis; S-adenosylmethioninamine from S-adenosyl-L-methionine: step 1/1.</text>
</comment>
<feature type="active site" description="Proton donor; for catalytic activity" evidence="15">
    <location>
        <position position="83"/>
    </location>
</feature>
<proteinExistence type="inferred from homology"/>
<feature type="modified residue" description="Pyruvic acid (Ser); by autocatalysis" evidence="15">
    <location>
        <position position="63"/>
    </location>
</feature>
<evidence type="ECO:0000256" key="8">
    <source>
        <dbReference type="ARBA" id="ARBA00023145"/>
    </source>
</evidence>
<dbReference type="Pfam" id="PF02675">
    <property type="entry name" value="AdoMet_dc"/>
    <property type="match status" value="1"/>
</dbReference>
<gene>
    <name evidence="17" type="primary">speD</name>
    <name evidence="15" type="synonym">speH</name>
    <name evidence="17" type="ORF">ENQ76_05695</name>
</gene>
<feature type="region of interest" description="Disordered" evidence="16">
    <location>
        <begin position="103"/>
        <end position="141"/>
    </location>
</feature>
<dbReference type="FunFam" id="3.30.360.110:FF:000001">
    <property type="entry name" value="S-adenosylmethionine decarboxylase proenzyme"/>
    <property type="match status" value="1"/>
</dbReference>
<evidence type="ECO:0000256" key="10">
    <source>
        <dbReference type="ARBA" id="ARBA00023270"/>
    </source>
</evidence>
<dbReference type="PANTHER" id="PTHR33866:SF2">
    <property type="entry name" value="S-ADENOSYLMETHIONINE DECARBOXYLASE PROENZYME"/>
    <property type="match status" value="1"/>
</dbReference>
<keyword evidence="9 15" id="KW-0456">Lyase</keyword>
<dbReference type="EC" id="4.1.1.50" evidence="15"/>
<dbReference type="GO" id="GO:0008295">
    <property type="term" value="P:spermidine biosynthetic process"/>
    <property type="evidence" value="ECO:0007669"/>
    <property type="project" value="UniProtKB-UniRule"/>
</dbReference>
<dbReference type="HAMAP" id="MF_00464">
    <property type="entry name" value="AdoMetDC_1"/>
    <property type="match status" value="1"/>
</dbReference>
<dbReference type="InterPro" id="IPR016067">
    <property type="entry name" value="S-AdoMet_deCO2ase_core"/>
</dbReference>
<evidence type="ECO:0000256" key="9">
    <source>
        <dbReference type="ARBA" id="ARBA00023239"/>
    </source>
</evidence>
<feature type="chain" id="PRO_5028549329" description="S-adenosylmethionine decarboxylase beta chain" evidence="15">
    <location>
        <begin position="1"/>
        <end position="62"/>
    </location>
</feature>
<dbReference type="InterPro" id="IPR042286">
    <property type="entry name" value="AdoMetDC_C"/>
</dbReference>
<dbReference type="UniPathway" id="UPA00331">
    <property type="reaction ID" value="UER00451"/>
</dbReference>
<evidence type="ECO:0000256" key="13">
    <source>
        <dbReference type="ARBA" id="ARBA00056215"/>
    </source>
</evidence>
<dbReference type="PANTHER" id="PTHR33866">
    <property type="entry name" value="S-ADENOSYLMETHIONINE DECARBOXYLASE PROENZYME"/>
    <property type="match status" value="1"/>
</dbReference>
<evidence type="ECO:0000256" key="5">
    <source>
        <dbReference type="ARBA" id="ARBA00022813"/>
    </source>
</evidence>
<feature type="active site" description="Schiff-base intermediate with substrate; via pyruvic acid" evidence="15">
    <location>
        <position position="63"/>
    </location>
</feature>